<evidence type="ECO:0000313" key="3">
    <source>
        <dbReference type="Proteomes" id="UP000321562"/>
    </source>
</evidence>
<dbReference type="EMBL" id="VOPL01000001">
    <property type="protein sequence ID" value="TXB71273.1"/>
    <property type="molecule type" value="Genomic_DNA"/>
</dbReference>
<comment type="caution">
    <text evidence="2">The sequence shown here is derived from an EMBL/GenBank/DDBJ whole genome shotgun (WGS) entry which is preliminary data.</text>
</comment>
<dbReference type="OrthoDB" id="7779104at2"/>
<organism evidence="2 3">
    <name type="scientific">Paracoccus aurantiacus</name>
    <dbReference type="NCBI Taxonomy" id="2599412"/>
    <lineage>
        <taxon>Bacteria</taxon>
        <taxon>Pseudomonadati</taxon>
        <taxon>Pseudomonadota</taxon>
        <taxon>Alphaproteobacteria</taxon>
        <taxon>Rhodobacterales</taxon>
        <taxon>Paracoccaceae</taxon>
        <taxon>Paracoccus</taxon>
    </lineage>
</organism>
<feature type="chain" id="PRO_5022883297" evidence="1">
    <location>
        <begin position="26"/>
        <end position="98"/>
    </location>
</feature>
<sequence length="98" mass="10381">MLIRNSFFTLAAAAALLGASLIGNATLGDELHKSAGKVTVGEAVEADEIHLISHPGRYGLGPDLSGSRYAIVSGMLVRINPKTLKVQSVIRRVEKILD</sequence>
<keyword evidence="3" id="KW-1185">Reference proteome</keyword>
<accession>A0A5C6SBS7</accession>
<feature type="signal peptide" evidence="1">
    <location>
        <begin position="1"/>
        <end position="25"/>
    </location>
</feature>
<gene>
    <name evidence="2" type="ORF">FQV27_05390</name>
</gene>
<protein>
    <submittedName>
        <fullName evidence="2">Uncharacterized protein</fullName>
    </submittedName>
</protein>
<dbReference type="RefSeq" id="WP_147096772.1">
    <property type="nucleotide sequence ID" value="NZ_JBHUFH010000002.1"/>
</dbReference>
<proteinExistence type="predicted"/>
<reference evidence="2 3" key="1">
    <citation type="submission" date="2019-08" db="EMBL/GenBank/DDBJ databases">
        <authorList>
            <person name="Ye J."/>
        </authorList>
    </citation>
    <scope>NUCLEOTIDE SEQUENCE [LARGE SCALE GENOMIC DNA]</scope>
    <source>
        <strain evidence="2 3">TK008</strain>
    </source>
</reference>
<evidence type="ECO:0000313" key="2">
    <source>
        <dbReference type="EMBL" id="TXB71273.1"/>
    </source>
</evidence>
<dbReference type="Proteomes" id="UP000321562">
    <property type="component" value="Unassembled WGS sequence"/>
</dbReference>
<keyword evidence="1" id="KW-0732">Signal</keyword>
<dbReference type="AlphaFoldDB" id="A0A5C6SBS7"/>
<name>A0A5C6SBS7_9RHOB</name>
<evidence type="ECO:0000256" key="1">
    <source>
        <dbReference type="SAM" id="SignalP"/>
    </source>
</evidence>